<dbReference type="Proteomes" id="UP001596180">
    <property type="component" value="Unassembled WGS sequence"/>
</dbReference>
<comment type="cofactor">
    <cofactor evidence="1">
        <name>pantetheine 4'-phosphate</name>
        <dbReference type="ChEBI" id="CHEBI:47942"/>
    </cofactor>
</comment>
<dbReference type="CDD" id="cd19531">
    <property type="entry name" value="LCL_NRPS-like"/>
    <property type="match status" value="2"/>
</dbReference>
<dbReference type="InterPro" id="IPR023213">
    <property type="entry name" value="CAT-like_dom_sf"/>
</dbReference>
<dbReference type="InterPro" id="IPR009081">
    <property type="entry name" value="PP-bd_ACP"/>
</dbReference>
<evidence type="ECO:0000313" key="6">
    <source>
        <dbReference type="Proteomes" id="UP001596180"/>
    </source>
</evidence>
<dbReference type="RefSeq" id="WP_381363710.1">
    <property type="nucleotide sequence ID" value="NZ_JBHSOA010000034.1"/>
</dbReference>
<sequence length="2725" mass="294938">MNESSGLIQQLLAEQVRTRPDSVAVEYGDERLTYDQLLTRVRSLAWSLREDHRVGRDTLVPLLFERSLDMVVGILAVIEAGGACLPLDPKHPVARHRFILKDCGARLLLANTDSDPGLGELVHVLDLREEPSWPERNAELPVVGTTDDLVYCLYTSGSTGEPKGVLIEHRGVRNVVRWGEEYFKITPDDRVLQKTTYTFDISIMELLLPLISGARLVLLEAGAETSPPAIREAVTRHGITLIQFVPSGLASYLAVMDVVDPLPGVLRCLVAGEPLKPGLRTAFYAATTGCDLFNLYGPTETSIYATACLVDREAPVTVGGPLANTTLLIVDKDNVPCPVGATGELLIAGEGLTRGYLNRDELTRERYVRDPTGSGDRAYRTGDLATRLESGEIDLVGRMDHQVKIRGYRIELGEIDSALSALPGVHNSAVVAADINGRQELVAYWVGDGRADTASLRAGLSESLPAYMVPARFMRLDAFPLTSSGKIQRAALPAPDLDAEFDGTAYVAPVDEMGRELCGILQKVLGWGRVGLADRFLDLGGDSLKAVRVVLLARKRLRRELGMDALLRNETVAELTARLHEAGQQGAGDAPPAIGPAAPAPWHPLSSGQLSMWLLEQAGVPHAAYTVPAMYELRGTLDREALHGALARLLTRHESLRTAYGEVAGVPMQRVREGATLDWQVTTAADEDAAQRTIAAFIQRDFDLTAGRLVRFLLVERAQDHHVLVLSAHHIAVDGWSLTVLIDDVIAAYNALLDGRQPEEAPPEVQYKDYAHWQQRLLDQPAAEESRAYWSRRLAEAAEPLDLPADRSRPATRSYRGAVLRRTVSSECLQGLKSLCREESSTLYAGLGAALRVLFYRYTGQRDIVLGTSALGRPVEALHDQVGYYVNSLALRAEVAAGTSFRTLLRTVRDSLTESVRHSDHPFDQVVRDTRAVTTGNHNPLFDVMVMMDPAWGTPTSEATGLQIRHLDHPVQHSKMDLTLFFKETDEGLKITAEYATDLFDKVRVERLLTHFETLLTSVTAAPLAPVEELELLTAAERALVLTDFNATDTGYETDTTVQRLFEQQAARTPERTATVDEHRALTFAELNAKANALAWTLREDHGVGAGTLVALYLDRSVDMTAAVLGVLKAGGAYLPLSITDPADRTAAILEDSGATVLLADTARLRTMAAPDRTVVDVTAFPADAARADNPPPLAGPDGIAYCIYTSGSTGVPNGVLVEHRGLVNRLRWTIEDLELTERDVILQKTPYVFDVSVWELLLPAVTGARQVMLAPGRQSDPALIRDTVERHGVTVLHFVPSMLSQYLAAVEHGFTGVRSVVCSGEELGRDLAARFFAATAETGTRLHNYYGPTEATVDVSFLEVADTPGPVTIGRPAANTRLYVLDGSGRPCPVGIAGELYISGVQVARGYLNRPGKSAERFTADPFRPGARMYRTGDLARWQESGEVLYLGRRDHQVKLRGFRIELGEIEQALAGQAGVERAVVMVQKDPAGAEGLCAYVENTVPGAPAAPAELRAALGARLPEYMVPTYFVFTDAIPVTRNGKADRRALLALSGTAQVASSRYVAPRTDAERRLAGIWTGLLPLERVGVEDDFFALGGNSLSALQLSTRIGQVFGVEPKLAALFTHRTVAAQAGLIAGSAKSTSSAPVPTRVARGERHVLSFAQERMWFLHMLDPDSGAYNIPVLARLDGAIDAEVMGQAVVSLVARHEMLRTTFTSEGGSVFQTVREDLPVPYEVRDLGDLPAEAARAEAARLVREIGSTPFHLGDSSPLRVVLCRIDDGEWLLLVVVHHIAGDGWTLRLMTQELSSLYAQHAVGAGDRLPAPAVQYIDHAAAVRHPGNTAAIEGDLTYWVDRLADAPPLELPTDELDKAVLDESVGVTTVRVGAETGRRLRELGSRTATTPFEITMAALNLLLSRLSDQQDVVVGFPVLGRPDINLEGTVGLFLNTMVLRTDLTGAPTFTGLLEQVSTGVREAYEHQTAPFELLVERLNPVRDLDRTPVFDVLLNYLGDLREDLTIDGVTAEVDDHAFDLRAKFPLTFYVRDEPDGGMLIELVHRTDLFSPARARTMAAQLAEVLGLAVTDPGQPITSYSLMAGAAGNQGAELAAPLEQPEQRPVTELIARAAAGHPDRVAVQQGGRTLTYGELVARSEAVARRLVARGCGRGDVIGVTGPRGIGFVVGLLGVLRSGAVAFPVDPALPEGRKRHLLEIGRPGLFVRVVDGADDRAAAPVTGGLETVDVDAGGLSAHDTDGAAATRLPVVSAADPAYLFFTSGTTGLPRGVLGRHGSLSHFLTWQAAEFSLGENDRCSQLTSVSFDVMLRDTFLALVSGATLVAPEAADELGGKAIFRWLDRERVTVLHAAPTVLQTWLLDAPDDARLEDLRLTFCAGEPLKAALVENIRGRYPSTEVVNLYGPTETTMAKFFHRVPDGPLPPILPVGTPLPQTQCVVMRDSGDGAVLCGVGEPGEIIIRTPFRTYGYLNDPRSTDASFFRNPLREDEADLLYRTGDIGRLRPDGLLEILGRADHQVKISGIRIQPAEVENALTGHPAVSTSIVVAHKDPRGEAHLVAYVVPENRDRDGLVLAAELRAYLTGLLPGAMIPGEYIALDRVPTNANGKPDRAALPAPRFVQDLPPSVSAAPRTDGERGIGDIWATVLDRPVPGVEDDFFALGGTSLKLLRLYALLDERFPGTFRVAQLFSHPTIATQAALVAPVPTQSEDEVTEHEF</sequence>
<dbReference type="SMART" id="SM00823">
    <property type="entry name" value="PKS_PP"/>
    <property type="match status" value="3"/>
</dbReference>
<dbReference type="Gene3D" id="3.30.300.30">
    <property type="match status" value="3"/>
</dbReference>
<evidence type="ECO:0000313" key="5">
    <source>
        <dbReference type="EMBL" id="MFC5853355.1"/>
    </source>
</evidence>
<dbReference type="SUPFAM" id="SSF52777">
    <property type="entry name" value="CoA-dependent acyltransferases"/>
    <property type="match status" value="4"/>
</dbReference>
<dbReference type="InterPro" id="IPR000873">
    <property type="entry name" value="AMP-dep_synth/lig_dom"/>
</dbReference>
<dbReference type="Gene3D" id="3.30.559.10">
    <property type="entry name" value="Chloramphenicol acetyltransferase-like domain"/>
    <property type="match status" value="2"/>
</dbReference>
<dbReference type="Pfam" id="PF13193">
    <property type="entry name" value="AMP-binding_C"/>
    <property type="match status" value="3"/>
</dbReference>
<dbReference type="Pfam" id="PF00550">
    <property type="entry name" value="PP-binding"/>
    <property type="match status" value="3"/>
</dbReference>
<dbReference type="InterPro" id="IPR045851">
    <property type="entry name" value="AMP-bd_C_sf"/>
</dbReference>
<evidence type="ECO:0000256" key="3">
    <source>
        <dbReference type="ARBA" id="ARBA00022553"/>
    </source>
</evidence>
<dbReference type="PROSITE" id="PS00012">
    <property type="entry name" value="PHOSPHOPANTETHEINE"/>
    <property type="match status" value="1"/>
</dbReference>
<name>A0ABW1DXH7_9ACTN</name>
<dbReference type="InterPro" id="IPR020845">
    <property type="entry name" value="AMP-binding_CS"/>
</dbReference>
<comment type="caution">
    <text evidence="5">The sequence shown here is derived from an EMBL/GenBank/DDBJ whole genome shotgun (WGS) entry which is preliminary data.</text>
</comment>
<dbReference type="PANTHER" id="PTHR45527">
    <property type="entry name" value="NONRIBOSOMAL PEPTIDE SYNTHETASE"/>
    <property type="match status" value="1"/>
</dbReference>
<accession>A0ABW1DXH7</accession>
<dbReference type="Pfam" id="PF00668">
    <property type="entry name" value="Condensation"/>
    <property type="match status" value="2"/>
</dbReference>
<dbReference type="Pfam" id="PF00501">
    <property type="entry name" value="AMP-binding"/>
    <property type="match status" value="3"/>
</dbReference>
<feature type="domain" description="Carrier" evidence="4">
    <location>
        <begin position="2638"/>
        <end position="2713"/>
    </location>
</feature>
<feature type="domain" description="Carrier" evidence="4">
    <location>
        <begin position="1564"/>
        <end position="1639"/>
    </location>
</feature>
<dbReference type="PANTHER" id="PTHR45527:SF1">
    <property type="entry name" value="FATTY ACID SYNTHASE"/>
    <property type="match status" value="1"/>
</dbReference>
<gene>
    <name evidence="5" type="ORF">ACFPZI_16450</name>
</gene>
<dbReference type="InterPro" id="IPR010071">
    <property type="entry name" value="AA_adenyl_dom"/>
</dbReference>
<evidence type="ECO:0000256" key="1">
    <source>
        <dbReference type="ARBA" id="ARBA00001957"/>
    </source>
</evidence>
<proteinExistence type="predicted"/>
<keyword evidence="2" id="KW-0596">Phosphopantetheine</keyword>
<dbReference type="NCBIfam" id="NF003417">
    <property type="entry name" value="PRK04813.1"/>
    <property type="match status" value="3"/>
</dbReference>
<dbReference type="SUPFAM" id="SSF56801">
    <property type="entry name" value="Acetyl-CoA synthetase-like"/>
    <property type="match status" value="3"/>
</dbReference>
<dbReference type="CDD" id="cd05930">
    <property type="entry name" value="A_NRPS"/>
    <property type="match status" value="3"/>
</dbReference>
<dbReference type="InterPro" id="IPR036736">
    <property type="entry name" value="ACP-like_sf"/>
</dbReference>
<feature type="domain" description="Carrier" evidence="4">
    <location>
        <begin position="508"/>
        <end position="583"/>
    </location>
</feature>
<keyword evidence="6" id="KW-1185">Reference proteome</keyword>
<dbReference type="InterPro" id="IPR020806">
    <property type="entry name" value="PKS_PP-bd"/>
</dbReference>
<dbReference type="PROSITE" id="PS00455">
    <property type="entry name" value="AMP_BINDING"/>
    <property type="match status" value="1"/>
</dbReference>
<dbReference type="Gene3D" id="1.10.1200.10">
    <property type="entry name" value="ACP-like"/>
    <property type="match status" value="3"/>
</dbReference>
<keyword evidence="3" id="KW-0597">Phosphoprotein</keyword>
<dbReference type="Gene3D" id="2.30.38.10">
    <property type="entry name" value="Luciferase, Domain 3"/>
    <property type="match status" value="1"/>
</dbReference>
<dbReference type="Gene3D" id="3.40.50.12780">
    <property type="entry name" value="N-terminal domain of ligase-like"/>
    <property type="match status" value="2"/>
</dbReference>
<dbReference type="InterPro" id="IPR042099">
    <property type="entry name" value="ANL_N_sf"/>
</dbReference>
<dbReference type="InterPro" id="IPR006162">
    <property type="entry name" value="Ppantetheine_attach_site"/>
</dbReference>
<evidence type="ECO:0000259" key="4">
    <source>
        <dbReference type="PROSITE" id="PS50075"/>
    </source>
</evidence>
<protein>
    <submittedName>
        <fullName evidence="5">Amino acid adenylation domain-containing protein</fullName>
    </submittedName>
</protein>
<dbReference type="Gene3D" id="3.40.50.980">
    <property type="match status" value="2"/>
</dbReference>
<dbReference type="InterPro" id="IPR001242">
    <property type="entry name" value="Condensation_dom"/>
</dbReference>
<dbReference type="PROSITE" id="PS50075">
    <property type="entry name" value="CARRIER"/>
    <property type="match status" value="3"/>
</dbReference>
<evidence type="ECO:0000256" key="2">
    <source>
        <dbReference type="ARBA" id="ARBA00022450"/>
    </source>
</evidence>
<dbReference type="Gene3D" id="3.30.559.30">
    <property type="entry name" value="Nonribosomal peptide synthetase, condensation domain"/>
    <property type="match status" value="2"/>
</dbReference>
<organism evidence="5 6">
    <name type="scientific">Streptomyces chlorus</name>
    <dbReference type="NCBI Taxonomy" id="887452"/>
    <lineage>
        <taxon>Bacteria</taxon>
        <taxon>Bacillati</taxon>
        <taxon>Actinomycetota</taxon>
        <taxon>Actinomycetes</taxon>
        <taxon>Kitasatosporales</taxon>
        <taxon>Streptomycetaceae</taxon>
        <taxon>Streptomyces</taxon>
    </lineage>
</organism>
<dbReference type="InterPro" id="IPR025110">
    <property type="entry name" value="AMP-bd_C"/>
</dbReference>
<dbReference type="NCBIfam" id="TIGR01733">
    <property type="entry name" value="AA-adenyl-dom"/>
    <property type="match status" value="3"/>
</dbReference>
<dbReference type="SUPFAM" id="SSF47336">
    <property type="entry name" value="ACP-like"/>
    <property type="match status" value="3"/>
</dbReference>
<reference evidence="6" key="1">
    <citation type="journal article" date="2019" name="Int. J. Syst. Evol. Microbiol.">
        <title>The Global Catalogue of Microorganisms (GCM) 10K type strain sequencing project: providing services to taxonomists for standard genome sequencing and annotation.</title>
        <authorList>
            <consortium name="The Broad Institute Genomics Platform"/>
            <consortium name="The Broad Institute Genome Sequencing Center for Infectious Disease"/>
            <person name="Wu L."/>
            <person name="Ma J."/>
        </authorList>
    </citation>
    <scope>NUCLEOTIDE SEQUENCE [LARGE SCALE GENOMIC DNA]</scope>
    <source>
        <strain evidence="6">JCM 10411</strain>
    </source>
</reference>
<dbReference type="EMBL" id="JBHSOA010000034">
    <property type="protein sequence ID" value="MFC5853355.1"/>
    <property type="molecule type" value="Genomic_DNA"/>
</dbReference>